<organism evidence="3 4">
    <name type="scientific">Plantactinospora siamensis</name>
    <dbReference type="NCBI Taxonomy" id="555372"/>
    <lineage>
        <taxon>Bacteria</taxon>
        <taxon>Bacillati</taxon>
        <taxon>Actinomycetota</taxon>
        <taxon>Actinomycetes</taxon>
        <taxon>Micromonosporales</taxon>
        <taxon>Micromonosporaceae</taxon>
        <taxon>Plantactinospora</taxon>
    </lineage>
</organism>
<evidence type="ECO:0000256" key="1">
    <source>
        <dbReference type="SAM" id="SignalP"/>
    </source>
</evidence>
<sequence length="204" mass="21112">MRITRALLATLVAAGTLLAGGSIAAAAARVAPAARLVPAAAQVAATATPYCGITWGSADKSGGALATAPLIEVRAGQQDCYDRLVFEIDGPANGYRVRYGEAYTQGQGLALSPYTAGGAVLEVTLLDPVADPNTGTVRYPASTGAHPLNLLGYQTLRDVVYGGSSEGYTTFAVGVRDRLPFRVTVLTGPGTHSRIVLDVAHRWQ</sequence>
<dbReference type="InterPro" id="IPR056303">
    <property type="entry name" value="AMIN-like"/>
</dbReference>
<dbReference type="RefSeq" id="WP_377337763.1">
    <property type="nucleotide sequence ID" value="NZ_JBHLUE010000007.1"/>
</dbReference>
<feature type="domain" description="AMIN-like" evidence="2">
    <location>
        <begin position="70"/>
        <end position="201"/>
    </location>
</feature>
<keyword evidence="1" id="KW-0732">Signal</keyword>
<gene>
    <name evidence="3" type="ORF">ACFFHU_10750</name>
</gene>
<dbReference type="Proteomes" id="UP001589894">
    <property type="component" value="Unassembled WGS sequence"/>
</dbReference>
<evidence type="ECO:0000313" key="3">
    <source>
        <dbReference type="EMBL" id="MFC0564612.1"/>
    </source>
</evidence>
<dbReference type="EMBL" id="JBHLUE010000007">
    <property type="protein sequence ID" value="MFC0564612.1"/>
    <property type="molecule type" value="Genomic_DNA"/>
</dbReference>
<feature type="signal peptide" evidence="1">
    <location>
        <begin position="1"/>
        <end position="24"/>
    </location>
</feature>
<protein>
    <recommendedName>
        <fullName evidence="2">AMIN-like domain-containing protein</fullName>
    </recommendedName>
</protein>
<reference evidence="3 4" key="1">
    <citation type="submission" date="2024-09" db="EMBL/GenBank/DDBJ databases">
        <authorList>
            <person name="Sun Q."/>
            <person name="Mori K."/>
        </authorList>
    </citation>
    <scope>NUCLEOTIDE SEQUENCE [LARGE SCALE GENOMIC DNA]</scope>
    <source>
        <strain evidence="3 4">TBRC 2205</strain>
    </source>
</reference>
<comment type="caution">
    <text evidence="3">The sequence shown here is derived from an EMBL/GenBank/DDBJ whole genome shotgun (WGS) entry which is preliminary data.</text>
</comment>
<evidence type="ECO:0000313" key="4">
    <source>
        <dbReference type="Proteomes" id="UP001589894"/>
    </source>
</evidence>
<name>A0ABV6NV10_9ACTN</name>
<proteinExistence type="predicted"/>
<keyword evidence="4" id="KW-1185">Reference proteome</keyword>
<evidence type="ECO:0000259" key="2">
    <source>
        <dbReference type="Pfam" id="PF24837"/>
    </source>
</evidence>
<accession>A0ABV6NV10</accession>
<feature type="chain" id="PRO_5047066599" description="AMIN-like domain-containing protein" evidence="1">
    <location>
        <begin position="25"/>
        <end position="204"/>
    </location>
</feature>
<dbReference type="Pfam" id="PF24837">
    <property type="entry name" value="AMIN-like"/>
    <property type="match status" value="1"/>
</dbReference>